<feature type="chain" id="PRO_5043008600" evidence="4">
    <location>
        <begin position="28"/>
        <end position="133"/>
    </location>
</feature>
<reference evidence="6 7" key="1">
    <citation type="journal article" date="2022" name="Nat. Plants">
        <title>Genomes of leafy and leafless Platanthera orchids illuminate the evolution of mycoheterotrophy.</title>
        <authorList>
            <person name="Li M.H."/>
            <person name="Liu K.W."/>
            <person name="Li Z."/>
            <person name="Lu H.C."/>
            <person name="Ye Q.L."/>
            <person name="Zhang D."/>
            <person name="Wang J.Y."/>
            <person name="Li Y.F."/>
            <person name="Zhong Z.M."/>
            <person name="Liu X."/>
            <person name="Yu X."/>
            <person name="Liu D.K."/>
            <person name="Tu X.D."/>
            <person name="Liu B."/>
            <person name="Hao Y."/>
            <person name="Liao X.Y."/>
            <person name="Jiang Y.T."/>
            <person name="Sun W.H."/>
            <person name="Chen J."/>
            <person name="Chen Y.Q."/>
            <person name="Ai Y."/>
            <person name="Zhai J.W."/>
            <person name="Wu S.S."/>
            <person name="Zhou Z."/>
            <person name="Hsiao Y.Y."/>
            <person name="Wu W.L."/>
            <person name="Chen Y.Y."/>
            <person name="Lin Y.F."/>
            <person name="Hsu J.L."/>
            <person name="Li C.Y."/>
            <person name="Wang Z.W."/>
            <person name="Zhao X."/>
            <person name="Zhong W.Y."/>
            <person name="Ma X.K."/>
            <person name="Ma L."/>
            <person name="Huang J."/>
            <person name="Chen G.Z."/>
            <person name="Huang M.Z."/>
            <person name="Huang L."/>
            <person name="Peng D.H."/>
            <person name="Luo Y.B."/>
            <person name="Zou S.Q."/>
            <person name="Chen S.P."/>
            <person name="Lan S."/>
            <person name="Tsai W.C."/>
            <person name="Van de Peer Y."/>
            <person name="Liu Z.J."/>
        </authorList>
    </citation>
    <scope>NUCLEOTIDE SEQUENCE [LARGE SCALE GENOMIC DNA]</scope>
    <source>
        <strain evidence="6">Lor287</strain>
    </source>
</reference>
<dbReference type="Pfam" id="PF03330">
    <property type="entry name" value="DPBB_1"/>
    <property type="match status" value="1"/>
</dbReference>
<dbReference type="SUPFAM" id="SSF50685">
    <property type="entry name" value="Barwin-like endoglucanases"/>
    <property type="match status" value="1"/>
</dbReference>
<evidence type="ECO:0000256" key="4">
    <source>
        <dbReference type="SAM" id="SignalP"/>
    </source>
</evidence>
<dbReference type="InterPro" id="IPR044206">
    <property type="entry name" value="EGC1/2"/>
</dbReference>
<dbReference type="InterPro" id="IPR007112">
    <property type="entry name" value="Expansin/allergen_DPBB_dom"/>
</dbReference>
<dbReference type="AlphaFoldDB" id="A0AAP0GAK5"/>
<name>A0AAP0GAK5_9ASPA</name>
<keyword evidence="7" id="KW-1185">Reference proteome</keyword>
<evidence type="ECO:0000256" key="2">
    <source>
        <dbReference type="ARBA" id="ARBA00022525"/>
    </source>
</evidence>
<evidence type="ECO:0000256" key="3">
    <source>
        <dbReference type="ARBA" id="ARBA00022729"/>
    </source>
</evidence>
<evidence type="ECO:0000313" key="7">
    <source>
        <dbReference type="Proteomes" id="UP001418222"/>
    </source>
</evidence>
<feature type="domain" description="Expansin-like EG45" evidence="5">
    <location>
        <begin position="30"/>
        <end position="133"/>
    </location>
</feature>
<feature type="signal peptide" evidence="4">
    <location>
        <begin position="1"/>
        <end position="27"/>
    </location>
</feature>
<gene>
    <name evidence="6" type="primary">CjBAp12</name>
    <name evidence="6" type="ORF">KSP39_PZI005826</name>
</gene>
<dbReference type="GO" id="GO:0048046">
    <property type="term" value="C:apoplast"/>
    <property type="evidence" value="ECO:0007669"/>
    <property type="project" value="InterPro"/>
</dbReference>
<evidence type="ECO:0000313" key="6">
    <source>
        <dbReference type="EMBL" id="KAK8948455.1"/>
    </source>
</evidence>
<organism evidence="6 7">
    <name type="scientific">Platanthera zijinensis</name>
    <dbReference type="NCBI Taxonomy" id="2320716"/>
    <lineage>
        <taxon>Eukaryota</taxon>
        <taxon>Viridiplantae</taxon>
        <taxon>Streptophyta</taxon>
        <taxon>Embryophyta</taxon>
        <taxon>Tracheophyta</taxon>
        <taxon>Spermatophyta</taxon>
        <taxon>Magnoliopsida</taxon>
        <taxon>Liliopsida</taxon>
        <taxon>Asparagales</taxon>
        <taxon>Orchidaceae</taxon>
        <taxon>Orchidoideae</taxon>
        <taxon>Orchideae</taxon>
        <taxon>Orchidinae</taxon>
        <taxon>Platanthera</taxon>
    </lineage>
</organism>
<comment type="caution">
    <text evidence="6">The sequence shown here is derived from an EMBL/GenBank/DDBJ whole genome shotgun (WGS) entry which is preliminary data.</text>
</comment>
<evidence type="ECO:0000256" key="1">
    <source>
        <dbReference type="ARBA" id="ARBA00004613"/>
    </source>
</evidence>
<dbReference type="Proteomes" id="UP001418222">
    <property type="component" value="Unassembled WGS sequence"/>
</dbReference>
<accession>A0AAP0GAK5</accession>
<dbReference type="FunFam" id="2.40.40.10:FF:000005">
    <property type="entry name" value="Barwin-related endoglucanase"/>
    <property type="match status" value="1"/>
</dbReference>
<dbReference type="GO" id="GO:0009627">
    <property type="term" value="P:systemic acquired resistance"/>
    <property type="evidence" value="ECO:0007669"/>
    <property type="project" value="InterPro"/>
</dbReference>
<dbReference type="CDD" id="cd22269">
    <property type="entry name" value="DPBB_EG45-like"/>
    <property type="match status" value="1"/>
</dbReference>
<sequence length="133" mass="14658">MDNRGTKRNCFPLVGLILLCQIWHGEAKHGTATFYTPPYLPSACNGFEGFGTMIAAASEAIWDNKAACGRHYRVRCKHTHHDRPSPCKDKSVIVMITDFCPPGSCHGTIDLSQEAFEMIAHPAAGVVHIEFTE</sequence>
<dbReference type="PANTHER" id="PTHR47295:SF10">
    <property type="entry name" value="EG45-LIKE DOMAIN CONTAINING PROTEIN"/>
    <property type="match status" value="1"/>
</dbReference>
<keyword evidence="3 4" id="KW-0732">Signal</keyword>
<dbReference type="PANTHER" id="PTHR47295">
    <property type="entry name" value="EG45-LIKE DOMAIN CONTAINING PROTEIN 1-RELATED"/>
    <property type="match status" value="1"/>
</dbReference>
<proteinExistence type="predicted"/>
<dbReference type="InterPro" id="IPR009009">
    <property type="entry name" value="RlpA-like_DPBB"/>
</dbReference>
<keyword evidence="2" id="KW-0964">Secreted</keyword>
<dbReference type="SMART" id="SM00837">
    <property type="entry name" value="DPBB_1"/>
    <property type="match status" value="1"/>
</dbReference>
<protein>
    <submittedName>
        <fullName evidence="6">EG45-like domain containing protein</fullName>
    </submittedName>
</protein>
<dbReference type="PROSITE" id="PS50842">
    <property type="entry name" value="EXPANSIN_EG45"/>
    <property type="match status" value="1"/>
</dbReference>
<dbReference type="Gene3D" id="2.40.40.10">
    <property type="entry name" value="RlpA-like domain"/>
    <property type="match status" value="1"/>
</dbReference>
<evidence type="ECO:0000259" key="5">
    <source>
        <dbReference type="PROSITE" id="PS50842"/>
    </source>
</evidence>
<comment type="subcellular location">
    <subcellularLocation>
        <location evidence="1">Secreted</location>
    </subcellularLocation>
</comment>
<dbReference type="EMBL" id="JBBWWQ010000004">
    <property type="protein sequence ID" value="KAK8948455.1"/>
    <property type="molecule type" value="Genomic_DNA"/>
</dbReference>
<dbReference type="InterPro" id="IPR036908">
    <property type="entry name" value="RlpA-like_sf"/>
</dbReference>